<feature type="compositionally biased region" description="Polar residues" evidence="1">
    <location>
        <begin position="25"/>
        <end position="44"/>
    </location>
</feature>
<evidence type="ECO:0000256" key="1">
    <source>
        <dbReference type="SAM" id="MobiDB-lite"/>
    </source>
</evidence>
<evidence type="ECO:0000313" key="2">
    <source>
        <dbReference type="EMBL" id="RAL10351.1"/>
    </source>
</evidence>
<dbReference type="AlphaFoldDB" id="A0A395HQW9"/>
<name>A0A395HQW9_ASPHC</name>
<reference evidence="2 3" key="1">
    <citation type="submission" date="2018-02" db="EMBL/GenBank/DDBJ databases">
        <title>The genomes of Aspergillus section Nigri reveals drivers in fungal speciation.</title>
        <authorList>
            <consortium name="DOE Joint Genome Institute"/>
            <person name="Vesth T.C."/>
            <person name="Nybo J."/>
            <person name="Theobald S."/>
            <person name="Brandl J."/>
            <person name="Frisvad J.C."/>
            <person name="Nielsen K.F."/>
            <person name="Lyhne E.K."/>
            <person name="Kogle M.E."/>
            <person name="Kuo A."/>
            <person name="Riley R."/>
            <person name="Clum A."/>
            <person name="Nolan M."/>
            <person name="Lipzen A."/>
            <person name="Salamov A."/>
            <person name="Henrissat B."/>
            <person name="Wiebenga A."/>
            <person name="De vries R.P."/>
            <person name="Grigoriev I.V."/>
            <person name="Mortensen U.H."/>
            <person name="Andersen M.R."/>
            <person name="Baker S.E."/>
        </authorList>
    </citation>
    <scope>NUCLEOTIDE SEQUENCE [LARGE SCALE GENOMIC DNA]</scope>
    <source>
        <strain evidence="2 3">CBS 101889</strain>
    </source>
</reference>
<keyword evidence="3" id="KW-1185">Reference proteome</keyword>
<dbReference type="EMBL" id="KZ824296">
    <property type="protein sequence ID" value="RAL10351.1"/>
    <property type="molecule type" value="Genomic_DNA"/>
</dbReference>
<evidence type="ECO:0000313" key="3">
    <source>
        <dbReference type="Proteomes" id="UP000248961"/>
    </source>
</evidence>
<sequence length="96" mass="10333">MPQNTSGSVWTTHCLLAVTAPSLPSSTVSELQTSEETGTSCIQLNNNNNNNNNSHDLNPPAQLRLASAADPSNTAGYLVNQYPRLGTLEFMMRQAN</sequence>
<dbReference type="VEuPathDB" id="FungiDB:BO97DRAFT_141695"/>
<dbReference type="GeneID" id="37194396"/>
<accession>A0A395HQW9</accession>
<protein>
    <submittedName>
        <fullName evidence="2">Uncharacterized protein</fullName>
    </submittedName>
</protein>
<proteinExistence type="predicted"/>
<feature type="region of interest" description="Disordered" evidence="1">
    <location>
        <begin position="25"/>
        <end position="58"/>
    </location>
</feature>
<organism evidence="2 3">
    <name type="scientific">Aspergillus homomorphus (strain CBS 101889)</name>
    <dbReference type="NCBI Taxonomy" id="1450537"/>
    <lineage>
        <taxon>Eukaryota</taxon>
        <taxon>Fungi</taxon>
        <taxon>Dikarya</taxon>
        <taxon>Ascomycota</taxon>
        <taxon>Pezizomycotina</taxon>
        <taxon>Eurotiomycetes</taxon>
        <taxon>Eurotiomycetidae</taxon>
        <taxon>Eurotiales</taxon>
        <taxon>Aspergillaceae</taxon>
        <taxon>Aspergillus</taxon>
        <taxon>Aspergillus subgen. Circumdati</taxon>
    </lineage>
</organism>
<dbReference type="Proteomes" id="UP000248961">
    <property type="component" value="Unassembled WGS sequence"/>
</dbReference>
<gene>
    <name evidence="2" type="ORF">BO97DRAFT_141695</name>
</gene>
<dbReference type="RefSeq" id="XP_025549505.1">
    <property type="nucleotide sequence ID" value="XM_025690107.1"/>
</dbReference>